<sequence length="353" mass="40038">MQPLLVHYCKTCTYNTPTPFTASIFSQNISCSHCGTVTTGINVRGKAEEEEANMQQDELARLFQANLSLSQTSTTHNPTPPPQQEEQVIAEQPTQQQQPVAEKAIVYASQHYTHTHHVVPIRHIPSPVEVKKTHIETSQLGEIFLRNSIDPSFLFPSQIDLFQNADDDQRLRLLELWRISPPQGRQGYPDGVDYNISRQLYDWPPTSLAQEEAMAKLRYEKNTEEKAQSEAIQRHQQELEQSMSGIDTAPVQETRSIISSSPDTQNAEPYVLSGYELMARREYEESALQAASHLKESSRYNQATDPAYNAGGNGRLWEKHVGSILDMENQYGAFAHARDYDVRPIYADEEMVM</sequence>
<name>A0A9P9IVI3_9PLEO</name>
<dbReference type="EMBL" id="JAGMWT010000003">
    <property type="protein sequence ID" value="KAH7132319.1"/>
    <property type="molecule type" value="Genomic_DNA"/>
</dbReference>
<dbReference type="Proteomes" id="UP000700596">
    <property type="component" value="Unassembled WGS sequence"/>
</dbReference>
<keyword evidence="3" id="KW-1185">Reference proteome</keyword>
<accession>A0A9P9IVI3</accession>
<comment type="caution">
    <text evidence="2">The sequence shown here is derived from an EMBL/GenBank/DDBJ whole genome shotgun (WGS) entry which is preliminary data.</text>
</comment>
<evidence type="ECO:0000313" key="2">
    <source>
        <dbReference type="EMBL" id="KAH7132319.1"/>
    </source>
</evidence>
<feature type="region of interest" description="Disordered" evidence="1">
    <location>
        <begin position="71"/>
        <end position="96"/>
    </location>
</feature>
<proteinExistence type="predicted"/>
<dbReference type="AlphaFoldDB" id="A0A9P9IVI3"/>
<protein>
    <submittedName>
        <fullName evidence="2">Uncharacterized protein</fullName>
    </submittedName>
</protein>
<reference evidence="2" key="1">
    <citation type="journal article" date="2021" name="Nat. Commun.">
        <title>Genetic determinants of endophytism in the Arabidopsis root mycobiome.</title>
        <authorList>
            <person name="Mesny F."/>
            <person name="Miyauchi S."/>
            <person name="Thiergart T."/>
            <person name="Pickel B."/>
            <person name="Atanasova L."/>
            <person name="Karlsson M."/>
            <person name="Huettel B."/>
            <person name="Barry K.W."/>
            <person name="Haridas S."/>
            <person name="Chen C."/>
            <person name="Bauer D."/>
            <person name="Andreopoulos W."/>
            <person name="Pangilinan J."/>
            <person name="LaButti K."/>
            <person name="Riley R."/>
            <person name="Lipzen A."/>
            <person name="Clum A."/>
            <person name="Drula E."/>
            <person name="Henrissat B."/>
            <person name="Kohler A."/>
            <person name="Grigoriev I.V."/>
            <person name="Martin F.M."/>
            <person name="Hacquard S."/>
        </authorList>
    </citation>
    <scope>NUCLEOTIDE SEQUENCE</scope>
    <source>
        <strain evidence="2">MPI-CAGE-CH-0243</strain>
    </source>
</reference>
<evidence type="ECO:0000313" key="3">
    <source>
        <dbReference type="Proteomes" id="UP000700596"/>
    </source>
</evidence>
<gene>
    <name evidence="2" type="ORF">B0J11DRAFT_223153</name>
</gene>
<dbReference type="OrthoDB" id="5357075at2759"/>
<evidence type="ECO:0000256" key="1">
    <source>
        <dbReference type="SAM" id="MobiDB-lite"/>
    </source>
</evidence>
<organism evidence="2 3">
    <name type="scientific">Dendryphion nanum</name>
    <dbReference type="NCBI Taxonomy" id="256645"/>
    <lineage>
        <taxon>Eukaryota</taxon>
        <taxon>Fungi</taxon>
        <taxon>Dikarya</taxon>
        <taxon>Ascomycota</taxon>
        <taxon>Pezizomycotina</taxon>
        <taxon>Dothideomycetes</taxon>
        <taxon>Pleosporomycetidae</taxon>
        <taxon>Pleosporales</taxon>
        <taxon>Torulaceae</taxon>
        <taxon>Dendryphion</taxon>
    </lineage>
</organism>